<dbReference type="WBParaSite" id="jg24972">
    <property type="protein sequence ID" value="jg24972"/>
    <property type="gene ID" value="jg24972"/>
</dbReference>
<reference evidence="2" key="1">
    <citation type="submission" date="2022-11" db="UniProtKB">
        <authorList>
            <consortium name="WormBaseParasite"/>
        </authorList>
    </citation>
    <scope>IDENTIFICATION</scope>
</reference>
<name>A0A915DZW9_9BILA</name>
<dbReference type="Proteomes" id="UP000887574">
    <property type="component" value="Unplaced"/>
</dbReference>
<keyword evidence="1" id="KW-1185">Reference proteome</keyword>
<proteinExistence type="predicted"/>
<accession>A0A915DZW9</accession>
<evidence type="ECO:0000313" key="2">
    <source>
        <dbReference type="WBParaSite" id="jg24972"/>
    </source>
</evidence>
<evidence type="ECO:0000313" key="1">
    <source>
        <dbReference type="Proteomes" id="UP000887574"/>
    </source>
</evidence>
<protein>
    <submittedName>
        <fullName evidence="2">Uncharacterized protein</fullName>
    </submittedName>
</protein>
<organism evidence="1 2">
    <name type="scientific">Ditylenchus dipsaci</name>
    <dbReference type="NCBI Taxonomy" id="166011"/>
    <lineage>
        <taxon>Eukaryota</taxon>
        <taxon>Metazoa</taxon>
        <taxon>Ecdysozoa</taxon>
        <taxon>Nematoda</taxon>
        <taxon>Chromadorea</taxon>
        <taxon>Rhabditida</taxon>
        <taxon>Tylenchina</taxon>
        <taxon>Tylenchomorpha</taxon>
        <taxon>Sphaerularioidea</taxon>
        <taxon>Anguinidae</taxon>
        <taxon>Anguininae</taxon>
        <taxon>Ditylenchus</taxon>
    </lineage>
</organism>
<dbReference type="AlphaFoldDB" id="A0A915DZW9"/>
<sequence length="88" mass="9646">MTDLLPAVNHSRMFKKYRFGNKSAEIDPKVQLNGPCQEGRCARGGGQFFFSLFHLSALASAKAEKYQSSTSAAECLCPLNKPLCFVSV</sequence>